<reference evidence="2" key="1">
    <citation type="submission" date="2019-08" db="EMBL/GenBank/DDBJ databases">
        <authorList>
            <person name="Kucharzyk K."/>
            <person name="Murdoch R.W."/>
            <person name="Higgins S."/>
            <person name="Loffler F."/>
        </authorList>
    </citation>
    <scope>NUCLEOTIDE SEQUENCE</scope>
</reference>
<dbReference type="GO" id="GO:0016747">
    <property type="term" value="F:acyltransferase activity, transferring groups other than amino-acyl groups"/>
    <property type="evidence" value="ECO:0007669"/>
    <property type="project" value="InterPro"/>
</dbReference>
<feature type="domain" description="N-acetyltransferase" evidence="1">
    <location>
        <begin position="1"/>
        <end position="154"/>
    </location>
</feature>
<dbReference type="InterPro" id="IPR016181">
    <property type="entry name" value="Acyl_CoA_acyltransferase"/>
</dbReference>
<gene>
    <name evidence="2" type="ORF">SDC9_126440</name>
</gene>
<comment type="caution">
    <text evidence="2">The sequence shown here is derived from an EMBL/GenBank/DDBJ whole genome shotgun (WGS) entry which is preliminary data.</text>
</comment>
<dbReference type="EMBL" id="VSSQ01029322">
    <property type="protein sequence ID" value="MPM79407.1"/>
    <property type="molecule type" value="Genomic_DNA"/>
</dbReference>
<accession>A0A645CR69</accession>
<dbReference type="CDD" id="cd04301">
    <property type="entry name" value="NAT_SF"/>
    <property type="match status" value="1"/>
</dbReference>
<protein>
    <recommendedName>
        <fullName evidence="1">N-acetyltransferase domain-containing protein</fullName>
    </recommendedName>
</protein>
<dbReference type="AlphaFoldDB" id="A0A645CR69"/>
<sequence>MIRKETGKDYKLTEAVVEKAFQNEEHSDHREQFLVARLRKSDVFVPELSLVAERNKAIVGHLMLTKLLIKNDGQNYEALALAPVSVLPEYQNQGIGSQLIIHGLKKSKEMGFKSIVVLGHEAYYPRFGFKPASTWGIKAPFDVPDESFMALELEDGILGDVSGTVVYCKEFFE</sequence>
<organism evidence="2">
    <name type="scientific">bioreactor metagenome</name>
    <dbReference type="NCBI Taxonomy" id="1076179"/>
    <lineage>
        <taxon>unclassified sequences</taxon>
        <taxon>metagenomes</taxon>
        <taxon>ecological metagenomes</taxon>
    </lineage>
</organism>
<evidence type="ECO:0000259" key="1">
    <source>
        <dbReference type="PROSITE" id="PS51186"/>
    </source>
</evidence>
<name>A0A645CR69_9ZZZZ</name>
<dbReference type="Pfam" id="PF13527">
    <property type="entry name" value="Acetyltransf_9"/>
    <property type="match status" value="1"/>
</dbReference>
<proteinExistence type="predicted"/>
<dbReference type="PROSITE" id="PS51186">
    <property type="entry name" value="GNAT"/>
    <property type="match status" value="1"/>
</dbReference>
<dbReference type="SUPFAM" id="SSF55729">
    <property type="entry name" value="Acyl-CoA N-acyltransferases (Nat)"/>
    <property type="match status" value="1"/>
</dbReference>
<dbReference type="Gene3D" id="3.40.630.30">
    <property type="match status" value="1"/>
</dbReference>
<evidence type="ECO:0000313" key="2">
    <source>
        <dbReference type="EMBL" id="MPM79407.1"/>
    </source>
</evidence>
<dbReference type="InterPro" id="IPR000182">
    <property type="entry name" value="GNAT_dom"/>
</dbReference>